<reference evidence="1 2" key="1">
    <citation type="journal article" date="2006" name="Proc. Natl. Acad. Sci. U.S.A.">
        <title>Identification of genes subject to positive selection in uropathogenic strains of Escherichia coli: a comparative genomics approach.</title>
        <authorList>
            <person name="Chen S.L."/>
            <person name="Hung C.S."/>
            <person name="Xu J."/>
            <person name="Reigstad C.S."/>
            <person name="Magrini V."/>
            <person name="Sabo A."/>
            <person name="Blasiar D."/>
            <person name="Bieri T."/>
            <person name="Meyer R.R."/>
            <person name="Ozersky P."/>
            <person name="Armstrong J.R."/>
            <person name="Fulton R.S."/>
            <person name="Latreille J.P."/>
            <person name="Spieth J."/>
            <person name="Hooton T.M."/>
            <person name="Mardis E.R."/>
            <person name="Hultgren S.J."/>
            <person name="Gordon J.I."/>
        </authorList>
    </citation>
    <scope>NUCLEOTIDE SEQUENCE [LARGE SCALE GENOMIC DNA]</scope>
    <source>
        <strain evidence="2">UTI89 / UPEC</strain>
    </source>
</reference>
<gene>
    <name evidence="1" type="ordered locus">UTI89_C4858</name>
</gene>
<evidence type="ECO:0000313" key="1">
    <source>
        <dbReference type="EMBL" id="ABE10262.1"/>
    </source>
</evidence>
<organism evidence="1 2">
    <name type="scientific">Escherichia coli (strain UTI89 / UPEC)</name>
    <dbReference type="NCBI Taxonomy" id="364106"/>
    <lineage>
        <taxon>Bacteria</taxon>
        <taxon>Pseudomonadati</taxon>
        <taxon>Pseudomonadota</taxon>
        <taxon>Gammaproteobacteria</taxon>
        <taxon>Enterobacterales</taxon>
        <taxon>Enterobacteriaceae</taxon>
        <taxon>Escherichia</taxon>
    </lineage>
</organism>
<accession>Q1R302</accession>
<dbReference type="KEGG" id="eci:UTI89_C4858"/>
<sequence length="44" mass="5118">MHYRILFLYHLSEPHQILLTAIINIITGVKVVTFSGRNKLNHCI</sequence>
<protein>
    <submittedName>
        <fullName evidence="1">Uncharacterized protein</fullName>
    </submittedName>
</protein>
<dbReference type="Proteomes" id="UP000001952">
    <property type="component" value="Chromosome"/>
</dbReference>
<dbReference type="EMBL" id="CP000243">
    <property type="protein sequence ID" value="ABE10262.1"/>
    <property type="molecule type" value="Genomic_DNA"/>
</dbReference>
<dbReference type="AlphaFoldDB" id="Q1R302"/>
<proteinExistence type="predicted"/>
<evidence type="ECO:0000313" key="2">
    <source>
        <dbReference type="Proteomes" id="UP000001952"/>
    </source>
</evidence>
<dbReference type="HOGENOM" id="CLU_3216151_0_0_6"/>
<name>Q1R302_ECOUT</name>